<name>A0A8R2APU8_BOMMO</name>
<dbReference type="PROSITE" id="PS51257">
    <property type="entry name" value="PROKAR_LIPOPROTEIN"/>
    <property type="match status" value="1"/>
</dbReference>
<accession>A0A8R2APU8</accession>
<evidence type="ECO:0000256" key="2">
    <source>
        <dbReference type="SAM" id="SignalP"/>
    </source>
</evidence>
<gene>
    <name evidence="3" type="primary">101738895</name>
</gene>
<organism evidence="3 4">
    <name type="scientific">Bombyx mori</name>
    <name type="common">Silk moth</name>
    <dbReference type="NCBI Taxonomy" id="7091"/>
    <lineage>
        <taxon>Eukaryota</taxon>
        <taxon>Metazoa</taxon>
        <taxon>Ecdysozoa</taxon>
        <taxon>Arthropoda</taxon>
        <taxon>Hexapoda</taxon>
        <taxon>Insecta</taxon>
        <taxon>Pterygota</taxon>
        <taxon>Neoptera</taxon>
        <taxon>Endopterygota</taxon>
        <taxon>Lepidoptera</taxon>
        <taxon>Glossata</taxon>
        <taxon>Ditrysia</taxon>
        <taxon>Bombycoidea</taxon>
        <taxon>Bombycidae</taxon>
        <taxon>Bombycinae</taxon>
        <taxon>Bombyx</taxon>
    </lineage>
</organism>
<feature type="region of interest" description="Disordered" evidence="1">
    <location>
        <begin position="217"/>
        <end position="237"/>
    </location>
</feature>
<keyword evidence="4" id="KW-1185">Reference proteome</keyword>
<protein>
    <submittedName>
        <fullName evidence="3">Uncharacterized protein</fullName>
    </submittedName>
</protein>
<feature type="chain" id="PRO_5035850272" evidence="2">
    <location>
        <begin position="20"/>
        <end position="380"/>
    </location>
</feature>
<dbReference type="AlphaFoldDB" id="A0A8R2APU8"/>
<keyword evidence="2" id="KW-0732">Signal</keyword>
<dbReference type="KEGG" id="bmor:101738895"/>
<proteinExistence type="predicted"/>
<evidence type="ECO:0000313" key="3">
    <source>
        <dbReference type="EnsemblMetazoa" id="XP_004929269.1"/>
    </source>
</evidence>
<reference evidence="4" key="1">
    <citation type="journal article" date="2008" name="Insect Biochem. Mol. Biol.">
        <title>The genome of a lepidopteran model insect, the silkworm Bombyx mori.</title>
        <authorList>
            <consortium name="International Silkworm Genome Consortium"/>
        </authorList>
    </citation>
    <scope>NUCLEOTIDE SEQUENCE [LARGE SCALE GENOMIC DNA]</scope>
    <source>
        <strain evidence="4">p50T</strain>
    </source>
</reference>
<evidence type="ECO:0000256" key="1">
    <source>
        <dbReference type="SAM" id="MobiDB-lite"/>
    </source>
</evidence>
<reference evidence="3" key="2">
    <citation type="submission" date="2022-06" db="UniProtKB">
        <authorList>
            <consortium name="EnsemblMetazoa"/>
        </authorList>
    </citation>
    <scope>IDENTIFICATION</scope>
    <source>
        <strain evidence="3">p50T (Dazao)</strain>
    </source>
</reference>
<sequence length="380" mass="42941">MKFKPFVLLVVFVITGGSCINENVDGRSVDTDLLELPVNSALKTTLPEKGDVTEGPTVLVLMTKLLKSSTFKDEVANDFSSRHYHRSTAGDAPKRTVRQALPGYFPSNPFSTRVPLYPTIGNIRNPQGGQSPYGPTYQSTNYTYPYNYSGNQHNNYYNPAQGPHNPLYKPGNGNLGVFNSSNYDNRPNNAGFYPKPPYSGTYNYNTSLNHSPRPYYSNSTNRPHSIHPNYPTPNYNPSWSTNKQNITNYNYPSTTPTYYKPAQGPYNPYYKQGNSGNTNLTNYGLWPQNNGQNPTNGFTGNIQNIPYNPNQQPWNFNSTFPTNSPQQYQYPGQNGPNTFRLANSYYPSVPNQPPYNGNVEQNHFYYPGNRNTTWHDPTKY</sequence>
<evidence type="ECO:0000313" key="4">
    <source>
        <dbReference type="Proteomes" id="UP000005204"/>
    </source>
</evidence>
<dbReference type="Proteomes" id="UP000005204">
    <property type="component" value="Unassembled WGS sequence"/>
</dbReference>
<feature type="signal peptide" evidence="2">
    <location>
        <begin position="1"/>
        <end position="19"/>
    </location>
</feature>
<dbReference type="EnsemblMetazoa" id="XM_004929212.4">
    <property type="protein sequence ID" value="XP_004929269.1"/>
    <property type="gene ID" value="LOC101738895"/>
</dbReference>